<proteinExistence type="predicted"/>
<name>A0A0M7BCE7_9RHOB</name>
<dbReference type="AlphaFoldDB" id="A0A0M7BCE7"/>
<evidence type="ECO:0000313" key="2">
    <source>
        <dbReference type="EMBL" id="CUH40410.1"/>
    </source>
</evidence>
<sequence length="215" mass="22952">MASVTGIPGAVWRFMMAMRSWVCAGCGAKPRAVPRPSDFVQSILASGTASAVVPVPVSPDRSAEVFRRSGSFVSGRGAACDLLVHRDPVEKVGQDVRGALEAVALRGRPSPTWLPFAFAGSLGSLAFARSLAKARTSSASVSIPRGILRREPFRAPNPSDHGECAVWARHACARTARFHPRPRCRCCPLPDRALRSTAPRGNQQMQRALGPGEKS</sequence>
<protein>
    <submittedName>
        <fullName evidence="2">Uncharacterized protein</fullName>
    </submittedName>
</protein>
<evidence type="ECO:0000256" key="1">
    <source>
        <dbReference type="SAM" id="MobiDB-lite"/>
    </source>
</evidence>
<feature type="region of interest" description="Disordered" evidence="1">
    <location>
        <begin position="195"/>
        <end position="215"/>
    </location>
</feature>
<keyword evidence="3" id="KW-1185">Reference proteome</keyword>
<gene>
    <name evidence="2" type="ORF">JSE7799_03142</name>
</gene>
<evidence type="ECO:0000313" key="3">
    <source>
        <dbReference type="Proteomes" id="UP000049455"/>
    </source>
</evidence>
<dbReference type="EMBL" id="CYPR01000206">
    <property type="protein sequence ID" value="CUH40410.1"/>
    <property type="molecule type" value="Genomic_DNA"/>
</dbReference>
<dbReference type="Proteomes" id="UP000049455">
    <property type="component" value="Unassembled WGS sequence"/>
</dbReference>
<reference evidence="2 3" key="1">
    <citation type="submission" date="2015-09" db="EMBL/GenBank/DDBJ databases">
        <authorList>
            <person name="Jackson K.R."/>
            <person name="Lunt B.L."/>
            <person name="Fisher J.N.B."/>
            <person name="Gardner A.V."/>
            <person name="Bailey M.E."/>
            <person name="Deus L.M."/>
            <person name="Earl A.S."/>
            <person name="Gibby P.D."/>
            <person name="Hartmann K.A."/>
            <person name="Liu J.E."/>
            <person name="Manci A.M."/>
            <person name="Nielsen D.A."/>
            <person name="Solomon M.B."/>
            <person name="Breakwell D.P."/>
            <person name="Burnett S.H."/>
            <person name="Grose J.H."/>
        </authorList>
    </citation>
    <scope>NUCLEOTIDE SEQUENCE [LARGE SCALE GENOMIC DNA]</scope>
    <source>
        <strain evidence="2 3">CECT 7799</strain>
    </source>
</reference>
<accession>A0A0M7BCE7</accession>
<organism evidence="2 3">
    <name type="scientific">Jannaschia seosinensis</name>
    <dbReference type="NCBI Taxonomy" id="313367"/>
    <lineage>
        <taxon>Bacteria</taxon>
        <taxon>Pseudomonadati</taxon>
        <taxon>Pseudomonadota</taxon>
        <taxon>Alphaproteobacteria</taxon>
        <taxon>Rhodobacterales</taxon>
        <taxon>Roseobacteraceae</taxon>
        <taxon>Jannaschia</taxon>
    </lineage>
</organism>